<protein>
    <submittedName>
        <fullName evidence="1">Secreted protein</fullName>
    </submittedName>
</protein>
<reference evidence="1 2" key="1">
    <citation type="journal article" date="2013" name="Mar. Genomics">
        <title>Expression of sulfatases in Rhodopirellula baltica and the diversity of sulfatases in the genus Rhodopirellula.</title>
        <authorList>
            <person name="Wegner C.E."/>
            <person name="Richter-Heitmann T."/>
            <person name="Klindworth A."/>
            <person name="Klockow C."/>
            <person name="Richter M."/>
            <person name="Achstetter T."/>
            <person name="Glockner F.O."/>
            <person name="Harder J."/>
        </authorList>
    </citation>
    <scope>NUCLEOTIDE SEQUENCE [LARGE SCALE GENOMIC DNA]</scope>
    <source>
        <strain evidence="1 2">WH47</strain>
    </source>
</reference>
<evidence type="ECO:0000313" key="2">
    <source>
        <dbReference type="Proteomes" id="UP000006222"/>
    </source>
</evidence>
<dbReference type="Proteomes" id="UP000006222">
    <property type="component" value="Unassembled WGS sequence"/>
</dbReference>
<dbReference type="PATRIC" id="fig|991778.3.peg.4040"/>
<dbReference type="AlphaFoldDB" id="F2AVQ0"/>
<gene>
    <name evidence="1" type="ORF">RBWH47_01967</name>
</gene>
<accession>F2AVQ0</accession>
<sequence>MNRVRRWIFLIAWFSRVAWSTLVSSELSAQPIDQDESFRFRLLVQVLEFRLGSV</sequence>
<proteinExistence type="predicted"/>
<dbReference type="EMBL" id="AFAR01000190">
    <property type="protein sequence ID" value="EGF26249.1"/>
    <property type="molecule type" value="Genomic_DNA"/>
</dbReference>
<comment type="caution">
    <text evidence="1">The sequence shown here is derived from an EMBL/GenBank/DDBJ whole genome shotgun (WGS) entry which is preliminary data.</text>
</comment>
<name>F2AVQ0_RHOBT</name>
<organism evidence="1 2">
    <name type="scientific">Rhodopirellula baltica WH47</name>
    <dbReference type="NCBI Taxonomy" id="991778"/>
    <lineage>
        <taxon>Bacteria</taxon>
        <taxon>Pseudomonadati</taxon>
        <taxon>Planctomycetota</taxon>
        <taxon>Planctomycetia</taxon>
        <taxon>Pirellulales</taxon>
        <taxon>Pirellulaceae</taxon>
        <taxon>Rhodopirellula</taxon>
    </lineage>
</organism>
<evidence type="ECO:0000313" key="1">
    <source>
        <dbReference type="EMBL" id="EGF26249.1"/>
    </source>
</evidence>